<accession>A0A4R0RT08</accession>
<protein>
    <submittedName>
        <fullName evidence="2">Uncharacterized protein</fullName>
    </submittedName>
</protein>
<dbReference type="AlphaFoldDB" id="A0A4R0RT08"/>
<keyword evidence="3" id="KW-1185">Reference proteome</keyword>
<dbReference type="EMBL" id="RWJN01000011">
    <property type="protein sequence ID" value="TCD71036.1"/>
    <property type="molecule type" value="Genomic_DNA"/>
</dbReference>
<feature type="region of interest" description="Disordered" evidence="1">
    <location>
        <begin position="337"/>
        <end position="404"/>
    </location>
</feature>
<comment type="caution">
    <text evidence="2">The sequence shown here is derived from an EMBL/GenBank/DDBJ whole genome shotgun (WGS) entry which is preliminary data.</text>
</comment>
<proteinExistence type="predicted"/>
<gene>
    <name evidence="2" type="ORF">EIP91_000535</name>
</gene>
<organism evidence="2 3">
    <name type="scientific">Steccherinum ochraceum</name>
    <dbReference type="NCBI Taxonomy" id="92696"/>
    <lineage>
        <taxon>Eukaryota</taxon>
        <taxon>Fungi</taxon>
        <taxon>Dikarya</taxon>
        <taxon>Basidiomycota</taxon>
        <taxon>Agaricomycotina</taxon>
        <taxon>Agaricomycetes</taxon>
        <taxon>Polyporales</taxon>
        <taxon>Steccherinaceae</taxon>
        <taxon>Steccherinum</taxon>
    </lineage>
</organism>
<evidence type="ECO:0000313" key="3">
    <source>
        <dbReference type="Proteomes" id="UP000292702"/>
    </source>
</evidence>
<reference evidence="2 3" key="1">
    <citation type="submission" date="2018-11" db="EMBL/GenBank/DDBJ databases">
        <title>Genome assembly of Steccherinum ochraceum LE-BIN_3174, the white-rot fungus of the Steccherinaceae family (The Residual Polyporoid clade, Polyporales, Basidiomycota).</title>
        <authorList>
            <person name="Fedorova T.V."/>
            <person name="Glazunova O.A."/>
            <person name="Landesman E.O."/>
            <person name="Moiseenko K.V."/>
            <person name="Psurtseva N.V."/>
            <person name="Savinova O.S."/>
            <person name="Shakhova N.V."/>
            <person name="Tyazhelova T.V."/>
            <person name="Vasina D.V."/>
        </authorList>
    </citation>
    <scope>NUCLEOTIDE SEQUENCE [LARGE SCALE GENOMIC DNA]</scope>
    <source>
        <strain evidence="2 3">LE-BIN_3174</strain>
    </source>
</reference>
<dbReference type="Proteomes" id="UP000292702">
    <property type="component" value="Unassembled WGS sequence"/>
</dbReference>
<feature type="compositionally biased region" description="Low complexity" evidence="1">
    <location>
        <begin position="342"/>
        <end position="375"/>
    </location>
</feature>
<evidence type="ECO:0000256" key="1">
    <source>
        <dbReference type="SAM" id="MobiDB-lite"/>
    </source>
</evidence>
<sequence length="404" mass="44777">MLNAVDEKLANLRRPALANTDSFLQKFLPVADTEIASTLQSIKEFQNSPFKTFPWVSDNNSDRKYAESFVKAATEVLDAYKGELKVHSHWRKTTGYEQPFTEAVAALGDETLLHRVKQQFEAFCNDGSGIDELQVRSMTLAILNLVVDRSNNRRVLEECQLLRSSLDGCTGIDALTAANDKIRIAIKMVDESHISWSTSDAVRSLSEEWYKYGASPNNDYPYLEASRMWWRRVVVPTQVEATGDAVGRGIASLYQVLAMLDEELDQFAASKPKAEELAMGKDVKAELDRRQQDIVIWISPNFAGAPEEPQYSQVVVDTGPSERTMFMFGPSTRLSCIGLGGRPAQSRSPPPASAQTESTEPVASSAPEASSSSPVQHQQKRQKTSQDSATCKSSRIITVKEEQS</sequence>
<evidence type="ECO:0000313" key="2">
    <source>
        <dbReference type="EMBL" id="TCD71036.1"/>
    </source>
</evidence>
<name>A0A4R0RT08_9APHY</name>
<feature type="compositionally biased region" description="Polar residues" evidence="1">
    <location>
        <begin position="385"/>
        <end position="396"/>
    </location>
</feature>